<evidence type="ECO:0000313" key="2">
    <source>
        <dbReference type="EMBL" id="AWW22422.1"/>
    </source>
</evidence>
<accession>A0A2Z4HVN7</accession>
<keyword evidence="1" id="KW-0472">Membrane</keyword>
<keyword evidence="4" id="KW-1185">Reference proteome</keyword>
<keyword evidence="1" id="KW-1133">Transmembrane helix</keyword>
<dbReference type="EMBL" id="NYPG01000009">
    <property type="protein sequence ID" value="PDK40325.1"/>
    <property type="molecule type" value="Genomic_DNA"/>
</dbReference>
<evidence type="ECO:0000313" key="4">
    <source>
        <dbReference type="Proteomes" id="UP000219632"/>
    </source>
</evidence>
<dbReference type="Proteomes" id="UP000219632">
    <property type="component" value="Unassembled WGS sequence"/>
</dbReference>
<proteinExistence type="predicted"/>
<keyword evidence="2" id="KW-0614">Plasmid</keyword>
<reference evidence="3 4" key="1">
    <citation type="submission" date="2017-09" db="EMBL/GenBank/DDBJ databases">
        <title>Draft Genomes of 144 Listeria Monocytogenes isolates from foods.</title>
        <authorList>
            <person name="Wu C.H."/>
            <person name="Ng J."/>
            <person name="Kiang D."/>
            <person name="Chen C.-Y."/>
            <person name="Frink S."/>
            <person name="Lafrades M."/>
            <person name="Morales C."/>
            <person name="Park P."/>
            <person name="Zwick M."/>
        </authorList>
    </citation>
    <scope>NUCLEOTIDE SEQUENCE [LARGE SCALE GENOMIC DNA]</scope>
    <source>
        <strain evidence="3 4">CDPHFDLB-F14M01633.75-2</strain>
    </source>
</reference>
<geneLocation type="plasmid" evidence="2">
    <name>pLIS1</name>
</geneLocation>
<dbReference type="EMBL" id="MH382833">
    <property type="protein sequence ID" value="AWW22422.1"/>
    <property type="molecule type" value="Genomic_DNA"/>
</dbReference>
<keyword evidence="1" id="KW-0812">Transmembrane</keyword>
<protein>
    <recommendedName>
        <fullName evidence="5">Type II secretion system protein GspF domain-containing protein</fullName>
    </recommendedName>
</protein>
<gene>
    <name evidence="3" type="ORF">AFZ32_12760</name>
    <name evidence="2" type="ORF">pLIS100235</name>
</gene>
<name>A0A2Z4HVN7_LISWE</name>
<reference evidence="2" key="2">
    <citation type="submission" date="2018-05" db="EMBL/GenBank/DDBJ databases">
        <title>Prevalence of plasmid-borne benzalkonium chloride resistance cassette bcrABC and cadmium resistance cadA genes in nonpathogenic Listeria spp. isolated from food-processing environments.</title>
        <authorList>
            <person name="Korsak D."/>
            <person name="Chmielowska C."/>
            <person name="Szuplewska M."/>
            <person name="Bartosik D."/>
        </authorList>
    </citation>
    <scope>NUCLEOTIDE SEQUENCE</scope>
    <source>
        <strain evidence="2">40/07</strain>
        <plasmid evidence="2">pLIS1</plasmid>
    </source>
</reference>
<dbReference type="AlphaFoldDB" id="A0A2Z4HVN7"/>
<organism evidence="2">
    <name type="scientific">Listeria welshimeri</name>
    <dbReference type="NCBI Taxonomy" id="1643"/>
    <lineage>
        <taxon>Bacteria</taxon>
        <taxon>Bacillati</taxon>
        <taxon>Bacillota</taxon>
        <taxon>Bacilli</taxon>
        <taxon>Bacillales</taxon>
        <taxon>Listeriaceae</taxon>
        <taxon>Listeria</taxon>
    </lineage>
</organism>
<sequence>MRKQKEALLQEERPYGSSFWVRIAEKNLFTMLIEMEQIPPFETKEEQIHYLINLQRKRVFKGILLLLIGVLGAIFINKWLLLAFFVLACLFYRMDYTKVVKTYKYWKFEKQIEFLKFIRLLIPILLEKKTSLYLAMNKMLHRLDEDSKYIKDEIERFLIALNQQPNSIEPFINFAKRASGTEEALLMLRTLFAYQQKSNDPTIIKELGELSNEQLMGGVDEIIRFKTKRFGIYPSLTLASIFFIVIGYTIAMLLHGMQAIHL</sequence>
<evidence type="ECO:0000313" key="3">
    <source>
        <dbReference type="EMBL" id="PDK40325.1"/>
    </source>
</evidence>
<evidence type="ECO:0008006" key="5">
    <source>
        <dbReference type="Google" id="ProtNLM"/>
    </source>
</evidence>
<feature type="transmembrane region" description="Helical" evidence="1">
    <location>
        <begin position="232"/>
        <end position="254"/>
    </location>
</feature>
<evidence type="ECO:0000256" key="1">
    <source>
        <dbReference type="SAM" id="Phobius"/>
    </source>
</evidence>
<feature type="transmembrane region" description="Helical" evidence="1">
    <location>
        <begin position="63"/>
        <end position="94"/>
    </location>
</feature>
<dbReference type="RefSeq" id="WP_003725236.1">
    <property type="nucleotide sequence ID" value="NZ_JAERVU010000008.1"/>
</dbReference>